<evidence type="ECO:0000256" key="8">
    <source>
        <dbReference type="ARBA" id="ARBA00022989"/>
    </source>
</evidence>
<keyword evidence="3" id="KW-0813">Transport</keyword>
<keyword evidence="7" id="KW-0653">Protein transport</keyword>
<dbReference type="Proteomes" id="UP000660024">
    <property type="component" value="Unassembled WGS sequence"/>
</dbReference>
<evidence type="ECO:0000256" key="5">
    <source>
        <dbReference type="ARBA" id="ARBA00022519"/>
    </source>
</evidence>
<dbReference type="PANTHER" id="PTHR33446">
    <property type="entry name" value="PROTEIN TONB-RELATED"/>
    <property type="match status" value="1"/>
</dbReference>
<evidence type="ECO:0000256" key="6">
    <source>
        <dbReference type="ARBA" id="ARBA00022692"/>
    </source>
</evidence>
<reference evidence="11 12" key="1">
    <citation type="submission" date="2020-12" db="EMBL/GenBank/DDBJ databases">
        <title>Bacterial novel species Pedobacter sp. SD-b isolated from soil.</title>
        <authorList>
            <person name="Jung H.-Y."/>
        </authorList>
    </citation>
    <scope>NUCLEOTIDE SEQUENCE [LARGE SCALE GENOMIC DNA]</scope>
    <source>
        <strain evidence="11 12">SD-b</strain>
    </source>
</reference>
<feature type="domain" description="TonB C-terminal" evidence="10">
    <location>
        <begin position="26"/>
        <end position="121"/>
    </location>
</feature>
<evidence type="ECO:0000256" key="4">
    <source>
        <dbReference type="ARBA" id="ARBA00022475"/>
    </source>
</evidence>
<evidence type="ECO:0000313" key="12">
    <source>
        <dbReference type="Proteomes" id="UP000660024"/>
    </source>
</evidence>
<sequence length="221" mass="24851">MVLSIIKLFFIGFLGFFQTDQPTFKGGKEALDSFIASKTIYPSFSKNNCIQGTIYVSFQLNQNGEVFGAKVDKGLGVDLDQEALRLVRLTNNKWDVPTNHNIKSRIIIPVNFSLKNYDCDLRSQDEVNKAIELYKTRAALEKVVTNYYKNKEEGKAIDKNEAEIIQIKAELGFDDTFISNKIKEAKKMMRQGDKVGACQALNFIKNIGSNAAESLIAENCK</sequence>
<proteinExistence type="inferred from homology"/>
<name>A0ABS1BF39_9SPHI</name>
<evidence type="ECO:0000256" key="7">
    <source>
        <dbReference type="ARBA" id="ARBA00022927"/>
    </source>
</evidence>
<protein>
    <submittedName>
        <fullName evidence="11">TonB family protein</fullName>
    </submittedName>
</protein>
<accession>A0ABS1BF39</accession>
<comment type="subcellular location">
    <subcellularLocation>
        <location evidence="1">Cell inner membrane</location>
        <topology evidence="1">Single-pass membrane protein</topology>
        <orientation evidence="1">Periplasmic side</orientation>
    </subcellularLocation>
</comment>
<comment type="similarity">
    <text evidence="2">Belongs to the TonB family.</text>
</comment>
<dbReference type="Pfam" id="PF03544">
    <property type="entry name" value="TonB_C"/>
    <property type="match status" value="1"/>
</dbReference>
<keyword evidence="12" id="KW-1185">Reference proteome</keyword>
<dbReference type="InterPro" id="IPR051045">
    <property type="entry name" value="TonB-dependent_transducer"/>
</dbReference>
<evidence type="ECO:0000256" key="9">
    <source>
        <dbReference type="ARBA" id="ARBA00023136"/>
    </source>
</evidence>
<evidence type="ECO:0000256" key="3">
    <source>
        <dbReference type="ARBA" id="ARBA00022448"/>
    </source>
</evidence>
<dbReference type="PANTHER" id="PTHR33446:SF2">
    <property type="entry name" value="PROTEIN TONB"/>
    <property type="match status" value="1"/>
</dbReference>
<evidence type="ECO:0000313" key="11">
    <source>
        <dbReference type="EMBL" id="MBK0381484.1"/>
    </source>
</evidence>
<dbReference type="NCBIfam" id="TIGR01352">
    <property type="entry name" value="tonB_Cterm"/>
    <property type="match status" value="1"/>
</dbReference>
<dbReference type="RefSeq" id="WP_200583954.1">
    <property type="nucleotide sequence ID" value="NZ_JAEHFY010000001.1"/>
</dbReference>
<dbReference type="PROSITE" id="PS52015">
    <property type="entry name" value="TONB_CTD"/>
    <property type="match status" value="1"/>
</dbReference>
<comment type="caution">
    <text evidence="11">The sequence shown here is derived from an EMBL/GenBank/DDBJ whole genome shotgun (WGS) entry which is preliminary data.</text>
</comment>
<dbReference type="Gene3D" id="3.30.1150.10">
    <property type="match status" value="1"/>
</dbReference>
<evidence type="ECO:0000256" key="1">
    <source>
        <dbReference type="ARBA" id="ARBA00004383"/>
    </source>
</evidence>
<dbReference type="InterPro" id="IPR006260">
    <property type="entry name" value="TonB/TolA_C"/>
</dbReference>
<organism evidence="11 12">
    <name type="scientific">Pedobacter segetis</name>
    <dbReference type="NCBI Taxonomy" id="2793069"/>
    <lineage>
        <taxon>Bacteria</taxon>
        <taxon>Pseudomonadati</taxon>
        <taxon>Bacteroidota</taxon>
        <taxon>Sphingobacteriia</taxon>
        <taxon>Sphingobacteriales</taxon>
        <taxon>Sphingobacteriaceae</taxon>
        <taxon>Pedobacter</taxon>
    </lineage>
</organism>
<evidence type="ECO:0000256" key="2">
    <source>
        <dbReference type="ARBA" id="ARBA00006555"/>
    </source>
</evidence>
<evidence type="ECO:0000259" key="10">
    <source>
        <dbReference type="PROSITE" id="PS52015"/>
    </source>
</evidence>
<gene>
    <name evidence="11" type="ORF">I5M32_00805</name>
</gene>
<dbReference type="InterPro" id="IPR037682">
    <property type="entry name" value="TonB_C"/>
</dbReference>
<keyword evidence="9" id="KW-0472">Membrane</keyword>
<dbReference type="EMBL" id="JAEHFY010000001">
    <property type="protein sequence ID" value="MBK0381484.1"/>
    <property type="molecule type" value="Genomic_DNA"/>
</dbReference>
<keyword evidence="6" id="KW-0812">Transmembrane</keyword>
<dbReference type="SUPFAM" id="SSF74653">
    <property type="entry name" value="TolA/TonB C-terminal domain"/>
    <property type="match status" value="1"/>
</dbReference>
<keyword evidence="4" id="KW-1003">Cell membrane</keyword>
<keyword evidence="8" id="KW-1133">Transmembrane helix</keyword>
<keyword evidence="5" id="KW-0997">Cell inner membrane</keyword>